<gene>
    <name evidence="7" type="ORF">Cgig2_033609</name>
</gene>
<dbReference type="InterPro" id="IPR051958">
    <property type="entry name" value="Alba-like_NAB"/>
</dbReference>
<keyword evidence="5" id="KW-0472">Membrane</keyword>
<comment type="subcellular location">
    <subcellularLocation>
        <location evidence="1">Nucleus</location>
    </subcellularLocation>
</comment>
<dbReference type="AlphaFoldDB" id="A0A9Q1KQ43"/>
<protein>
    <recommendedName>
        <fullName evidence="6">DNA/RNA-binding protein Alba-like domain-containing protein</fullName>
    </recommendedName>
</protein>
<dbReference type="Gene3D" id="3.30.110.20">
    <property type="entry name" value="Alba-like domain"/>
    <property type="match status" value="1"/>
</dbReference>
<reference evidence="7" key="1">
    <citation type="submission" date="2022-04" db="EMBL/GenBank/DDBJ databases">
        <title>Carnegiea gigantea Genome sequencing and assembly v2.</title>
        <authorList>
            <person name="Copetti D."/>
            <person name="Sanderson M.J."/>
            <person name="Burquez A."/>
            <person name="Wojciechowski M.F."/>
        </authorList>
    </citation>
    <scope>NUCLEOTIDE SEQUENCE</scope>
    <source>
        <strain evidence="7">SGP5-SGP5p</strain>
        <tissue evidence="7">Aerial part</tissue>
    </source>
</reference>
<evidence type="ECO:0000256" key="2">
    <source>
        <dbReference type="ARBA" id="ARBA00008018"/>
    </source>
</evidence>
<dbReference type="Pfam" id="PF01918">
    <property type="entry name" value="Alba"/>
    <property type="match status" value="1"/>
</dbReference>
<sequence length="316" mass="34747">MQFKSGTVLRFLSGFCALFTVAVLWRERGKRRSRGRRQKERRQRLAGKRPNAELYQRIEKPKEKARINDNEIRITSQGRMSNYITYATTLLTEKSSNEVVLKAMGRAINKTVMIAELIKRRIIDLHQITCIGSTDVTDSWEPLEQDLPPVETTRHVSMITVTLSKKELNPFSSGYQPPIPADQVKQMNDFDLGEDLPYVKAKGRGGGGLGGGRGRGNINGAEDCIGGERGYGGRGRGHRRNRIFRVRGRGSGQGPAEYDNGEAEASLAQGRVVAVVVTSRPPLKSPWSSKAPSSIGGRAQGRGRIRAGRPAHAAAA</sequence>
<evidence type="ECO:0000256" key="4">
    <source>
        <dbReference type="SAM" id="MobiDB-lite"/>
    </source>
</evidence>
<dbReference type="GO" id="GO:0005634">
    <property type="term" value="C:nucleus"/>
    <property type="evidence" value="ECO:0007669"/>
    <property type="project" value="UniProtKB-SubCell"/>
</dbReference>
<dbReference type="SUPFAM" id="SSF82704">
    <property type="entry name" value="AlbA-like"/>
    <property type="match status" value="1"/>
</dbReference>
<feature type="transmembrane region" description="Helical" evidence="5">
    <location>
        <begin position="6"/>
        <end position="25"/>
    </location>
</feature>
<keyword evidence="5" id="KW-0812">Transmembrane</keyword>
<feature type="region of interest" description="Disordered" evidence="4">
    <location>
        <begin position="30"/>
        <end position="49"/>
    </location>
</feature>
<keyword evidence="3" id="KW-0539">Nucleus</keyword>
<proteinExistence type="inferred from homology"/>
<evidence type="ECO:0000259" key="6">
    <source>
        <dbReference type="Pfam" id="PF01918"/>
    </source>
</evidence>
<evidence type="ECO:0000256" key="5">
    <source>
        <dbReference type="SAM" id="Phobius"/>
    </source>
</evidence>
<feature type="region of interest" description="Disordered" evidence="4">
    <location>
        <begin position="281"/>
        <end position="316"/>
    </location>
</feature>
<evidence type="ECO:0000256" key="3">
    <source>
        <dbReference type="ARBA" id="ARBA00023242"/>
    </source>
</evidence>
<evidence type="ECO:0000313" key="8">
    <source>
        <dbReference type="Proteomes" id="UP001153076"/>
    </source>
</evidence>
<comment type="caution">
    <text evidence="7">The sequence shown here is derived from an EMBL/GenBank/DDBJ whole genome shotgun (WGS) entry which is preliminary data.</text>
</comment>
<dbReference type="PANTHER" id="PTHR13516">
    <property type="entry name" value="RIBONUCLEASE P SUBUNIT P25"/>
    <property type="match status" value="1"/>
</dbReference>
<dbReference type="PANTHER" id="PTHR13516:SF4">
    <property type="entry name" value="FI09323P"/>
    <property type="match status" value="1"/>
</dbReference>
<name>A0A9Q1KQ43_9CARY</name>
<feature type="compositionally biased region" description="Basic residues" evidence="4">
    <location>
        <begin position="30"/>
        <end position="47"/>
    </location>
</feature>
<evidence type="ECO:0000313" key="7">
    <source>
        <dbReference type="EMBL" id="KAJ8447040.1"/>
    </source>
</evidence>
<dbReference type="FunFam" id="3.30.110.20:FF:000003">
    <property type="entry name" value="DNA/RNA-binding protein Alba 1"/>
    <property type="match status" value="1"/>
</dbReference>
<dbReference type="EMBL" id="JAKOGI010000043">
    <property type="protein sequence ID" value="KAJ8447040.1"/>
    <property type="molecule type" value="Genomic_DNA"/>
</dbReference>
<dbReference type="InterPro" id="IPR036882">
    <property type="entry name" value="Alba-like_dom_sf"/>
</dbReference>
<dbReference type="Proteomes" id="UP001153076">
    <property type="component" value="Unassembled WGS sequence"/>
</dbReference>
<evidence type="ECO:0000256" key="1">
    <source>
        <dbReference type="ARBA" id="ARBA00004123"/>
    </source>
</evidence>
<dbReference type="GO" id="GO:0003723">
    <property type="term" value="F:RNA binding"/>
    <property type="evidence" value="ECO:0007669"/>
    <property type="project" value="TreeGrafter"/>
</dbReference>
<keyword evidence="5" id="KW-1133">Transmembrane helix</keyword>
<feature type="domain" description="DNA/RNA-binding protein Alba-like" evidence="6">
    <location>
        <begin position="70"/>
        <end position="134"/>
    </location>
</feature>
<dbReference type="InterPro" id="IPR002775">
    <property type="entry name" value="DNA/RNA-bd_Alba-like"/>
</dbReference>
<comment type="similarity">
    <text evidence="2">Belongs to the histone-like Alba family.</text>
</comment>
<accession>A0A9Q1KQ43</accession>
<dbReference type="OrthoDB" id="424402at2759"/>
<organism evidence="7 8">
    <name type="scientific">Carnegiea gigantea</name>
    <dbReference type="NCBI Taxonomy" id="171969"/>
    <lineage>
        <taxon>Eukaryota</taxon>
        <taxon>Viridiplantae</taxon>
        <taxon>Streptophyta</taxon>
        <taxon>Embryophyta</taxon>
        <taxon>Tracheophyta</taxon>
        <taxon>Spermatophyta</taxon>
        <taxon>Magnoliopsida</taxon>
        <taxon>eudicotyledons</taxon>
        <taxon>Gunneridae</taxon>
        <taxon>Pentapetalae</taxon>
        <taxon>Caryophyllales</taxon>
        <taxon>Cactineae</taxon>
        <taxon>Cactaceae</taxon>
        <taxon>Cactoideae</taxon>
        <taxon>Echinocereeae</taxon>
        <taxon>Carnegiea</taxon>
    </lineage>
</organism>
<keyword evidence="8" id="KW-1185">Reference proteome</keyword>